<evidence type="ECO:0000313" key="2">
    <source>
        <dbReference type="Proteomes" id="UP000460272"/>
    </source>
</evidence>
<reference evidence="1 2" key="1">
    <citation type="submission" date="2018-11" db="EMBL/GenBank/DDBJ databases">
        <title>Trebonia kvetii gen.nov., sp.nov., a novel acidophilic actinobacterium, and proposal of the new actinobacterial family Treboniaceae fam. nov.</title>
        <authorList>
            <person name="Rapoport D."/>
            <person name="Sagova-Mareckova M."/>
            <person name="Sedlacek I."/>
            <person name="Provaznik J."/>
            <person name="Kralova S."/>
            <person name="Pavlinic D."/>
            <person name="Benes V."/>
            <person name="Kopecky J."/>
        </authorList>
    </citation>
    <scope>NUCLEOTIDE SEQUENCE [LARGE SCALE GENOMIC DNA]</scope>
    <source>
        <strain evidence="1 2">15Tr583</strain>
    </source>
</reference>
<evidence type="ECO:0000313" key="1">
    <source>
        <dbReference type="EMBL" id="TVZ01652.1"/>
    </source>
</evidence>
<dbReference type="RefSeq" id="WP_145858414.1">
    <property type="nucleotide sequence ID" value="NZ_RPFW01000006.1"/>
</dbReference>
<protein>
    <submittedName>
        <fullName evidence="1">Uncharacterized protein</fullName>
    </submittedName>
</protein>
<dbReference type="AlphaFoldDB" id="A0A6P2BRJ3"/>
<dbReference type="EMBL" id="RPFW01000006">
    <property type="protein sequence ID" value="TVZ01652.1"/>
    <property type="molecule type" value="Genomic_DNA"/>
</dbReference>
<name>A0A6P2BRJ3_9ACTN</name>
<proteinExistence type="predicted"/>
<dbReference type="Proteomes" id="UP000460272">
    <property type="component" value="Unassembled WGS sequence"/>
</dbReference>
<accession>A0A6P2BRJ3</accession>
<organism evidence="1 2">
    <name type="scientific">Trebonia kvetii</name>
    <dbReference type="NCBI Taxonomy" id="2480626"/>
    <lineage>
        <taxon>Bacteria</taxon>
        <taxon>Bacillati</taxon>
        <taxon>Actinomycetota</taxon>
        <taxon>Actinomycetes</taxon>
        <taxon>Streptosporangiales</taxon>
        <taxon>Treboniaceae</taxon>
        <taxon>Trebonia</taxon>
    </lineage>
</organism>
<comment type="caution">
    <text evidence="1">The sequence shown here is derived from an EMBL/GenBank/DDBJ whole genome shotgun (WGS) entry which is preliminary data.</text>
</comment>
<keyword evidence="2" id="KW-1185">Reference proteome</keyword>
<dbReference type="OrthoDB" id="4950701at2"/>
<sequence length="66" mass="6935">MSRRTMILFAWLIIGAAAAGQRGYFTNMPATCSAGATIAATMVTGPLNYLGVNPQITCNWPVPSTS</sequence>
<gene>
    <name evidence="1" type="ORF">EAS64_29690</name>
</gene>